<accession>A0ABD1SA09</accession>
<feature type="region of interest" description="Disordered" evidence="1">
    <location>
        <begin position="103"/>
        <end position="148"/>
    </location>
</feature>
<gene>
    <name evidence="3" type="ORF">Adt_23075</name>
</gene>
<feature type="compositionally biased region" description="Polar residues" evidence="1">
    <location>
        <begin position="136"/>
        <end position="148"/>
    </location>
</feature>
<dbReference type="Proteomes" id="UP001604336">
    <property type="component" value="Unassembled WGS sequence"/>
</dbReference>
<name>A0ABD1SA09_9LAMI</name>
<sequence>MESRSELCIFVGYPKGTRGYYFYSPQDKKVFVSTNATFLEDGYIEERESKSKVLLEEMKGNVPSSSTPEIRTEPTQHEFTPLPLMIPRCSGREMEVPPTIPTGLEAPDMSGNQVPPVQSPLETEPAAKGHGGGETTVEQSQIPINQELPQLRRSERIIRQPSRYLLYGVFRGSLHRARRGSHFV</sequence>
<evidence type="ECO:0000259" key="2">
    <source>
        <dbReference type="Pfam" id="PF25597"/>
    </source>
</evidence>
<evidence type="ECO:0000313" key="4">
    <source>
        <dbReference type="Proteomes" id="UP001604336"/>
    </source>
</evidence>
<dbReference type="EMBL" id="JBFOLK010000007">
    <property type="protein sequence ID" value="KAL2497525.1"/>
    <property type="molecule type" value="Genomic_DNA"/>
</dbReference>
<dbReference type="Pfam" id="PF25597">
    <property type="entry name" value="SH3_retrovirus"/>
    <property type="match status" value="1"/>
</dbReference>
<evidence type="ECO:0000256" key="1">
    <source>
        <dbReference type="SAM" id="MobiDB-lite"/>
    </source>
</evidence>
<keyword evidence="4" id="KW-1185">Reference proteome</keyword>
<evidence type="ECO:0000313" key="3">
    <source>
        <dbReference type="EMBL" id="KAL2497525.1"/>
    </source>
</evidence>
<organism evidence="3 4">
    <name type="scientific">Abeliophyllum distichum</name>
    <dbReference type="NCBI Taxonomy" id="126358"/>
    <lineage>
        <taxon>Eukaryota</taxon>
        <taxon>Viridiplantae</taxon>
        <taxon>Streptophyta</taxon>
        <taxon>Embryophyta</taxon>
        <taxon>Tracheophyta</taxon>
        <taxon>Spermatophyta</taxon>
        <taxon>Magnoliopsida</taxon>
        <taxon>eudicotyledons</taxon>
        <taxon>Gunneridae</taxon>
        <taxon>Pentapetalae</taxon>
        <taxon>asterids</taxon>
        <taxon>lamiids</taxon>
        <taxon>Lamiales</taxon>
        <taxon>Oleaceae</taxon>
        <taxon>Forsythieae</taxon>
        <taxon>Abeliophyllum</taxon>
    </lineage>
</organism>
<reference evidence="4" key="1">
    <citation type="submission" date="2024-07" db="EMBL/GenBank/DDBJ databases">
        <title>Two chromosome-level genome assemblies of Korean endemic species Abeliophyllum distichum and Forsythia ovata (Oleaceae).</title>
        <authorList>
            <person name="Jang H."/>
        </authorList>
    </citation>
    <scope>NUCLEOTIDE SEQUENCE [LARGE SCALE GENOMIC DNA]</scope>
</reference>
<comment type="caution">
    <text evidence="3">The sequence shown here is derived from an EMBL/GenBank/DDBJ whole genome shotgun (WGS) entry which is preliminary data.</text>
</comment>
<protein>
    <submittedName>
        <fullName evidence="3">Retrovirus-related Pol polyprotein from transposon TNT 1-94</fullName>
    </submittedName>
</protein>
<proteinExistence type="predicted"/>
<dbReference type="AlphaFoldDB" id="A0ABD1SA09"/>
<feature type="domain" description="Retroviral polymerase SH3-like" evidence="2">
    <location>
        <begin position="2"/>
        <end position="45"/>
    </location>
</feature>
<dbReference type="InterPro" id="IPR057670">
    <property type="entry name" value="SH3_retrovirus"/>
</dbReference>